<dbReference type="InterPro" id="IPR020751">
    <property type="entry name" value="aa-tRNA-synth_I_codon-bd_sub2"/>
</dbReference>
<dbReference type="Pfam" id="PF00749">
    <property type="entry name" value="tRNA-synt_1c"/>
    <property type="match status" value="1"/>
</dbReference>
<dbReference type="InterPro" id="IPR045462">
    <property type="entry name" value="aa-tRNA-synth_I_cd-bd"/>
</dbReference>
<evidence type="ECO:0000256" key="5">
    <source>
        <dbReference type="ARBA" id="ARBA00022840"/>
    </source>
</evidence>
<sequence length="476" mass="52700">MKSSVTLKETDTVVTRFAPSPTGFLHIGGARTAMFNWLFARHHGGKALLRIEDTDKARSTQEAIDAISEGLEWLGLDWDDETVFQSERATRHAEVAHELLASGNAYKCFATPEELTAMREQQKAEKKPMRYDGRWRDRDPSEAPEGAPYVVRLKTETGGKLAIEDAVQGEVSVQNSEIDDFILLRSDGTPTYMLAVVVDDHDMGVTHLIRGDDHLNNAFRQLAMIRAMGWREPTYAHIPLIHGNDGAKLSKRHGALGVEAYRDIGIMADAMFNYLLRLGWGHGDDEIISRAQAIEWFGLSGVGKSPSRFDAKKLQNLNGQYIREADDSALVTLTTPWIEEELGSKLSPADSNLLAQAMPVLKSRAKNLIELANNSLFLYKKRPLDLDEKAQSLLDADARQLLESIHSTLADLEDWTIEATEDRVKAIAEAAELGLGKLAQPMRAALTGSTSSPGIFDVLILLGKEESLDRLADQIK</sequence>
<keyword evidence="3 8" id="KW-0436">Ligase</keyword>
<comment type="subcellular location">
    <subcellularLocation>
        <location evidence="8">Cytoplasm</location>
    </subcellularLocation>
</comment>
<dbReference type="PROSITE" id="PS00178">
    <property type="entry name" value="AA_TRNA_LIGASE_I"/>
    <property type="match status" value="1"/>
</dbReference>
<dbReference type="InterPro" id="IPR020058">
    <property type="entry name" value="Glu/Gln-tRNA-synth_Ib_cat-dom"/>
</dbReference>
<evidence type="ECO:0000313" key="12">
    <source>
        <dbReference type="EMBL" id="QTD56080.1"/>
    </source>
</evidence>
<name>A0ABX7T3D7_9SPHN</name>
<dbReference type="RefSeq" id="WP_207987902.1">
    <property type="nucleotide sequence ID" value="NZ_CP071794.1"/>
</dbReference>
<feature type="domain" description="Glutamyl/glutaminyl-tRNA synthetase class Ib catalytic" evidence="10">
    <location>
        <begin position="13"/>
        <end position="315"/>
    </location>
</feature>
<dbReference type="Proteomes" id="UP000663923">
    <property type="component" value="Chromosome"/>
</dbReference>
<organism evidence="12 13">
    <name type="scientific">Parasphingorhabdus cellanae</name>
    <dbReference type="NCBI Taxonomy" id="2806553"/>
    <lineage>
        <taxon>Bacteria</taxon>
        <taxon>Pseudomonadati</taxon>
        <taxon>Pseudomonadota</taxon>
        <taxon>Alphaproteobacteria</taxon>
        <taxon>Sphingomonadales</taxon>
        <taxon>Sphingomonadaceae</taxon>
        <taxon>Parasphingorhabdus</taxon>
    </lineage>
</organism>
<dbReference type="PANTHER" id="PTHR43311">
    <property type="entry name" value="GLUTAMATE--TRNA LIGASE"/>
    <property type="match status" value="1"/>
</dbReference>
<evidence type="ECO:0000256" key="9">
    <source>
        <dbReference type="SAM" id="MobiDB-lite"/>
    </source>
</evidence>
<comment type="function">
    <text evidence="8">Catalyzes the attachment of glutamate to tRNA(Glu) in a two-step reaction: glutamate is first activated by ATP to form Glu-AMP and then transferred to the acceptor end of tRNA(Glu).</text>
</comment>
<dbReference type="InterPro" id="IPR008925">
    <property type="entry name" value="aa_tRNA-synth_I_cd-bd_sf"/>
</dbReference>
<dbReference type="InterPro" id="IPR049940">
    <property type="entry name" value="GluQ/Sye"/>
</dbReference>
<dbReference type="InterPro" id="IPR000924">
    <property type="entry name" value="Glu/Gln-tRNA-synth"/>
</dbReference>
<dbReference type="InterPro" id="IPR014729">
    <property type="entry name" value="Rossmann-like_a/b/a_fold"/>
</dbReference>
<feature type="compositionally biased region" description="Basic and acidic residues" evidence="9">
    <location>
        <begin position="121"/>
        <end position="141"/>
    </location>
</feature>
<dbReference type="Pfam" id="PF19269">
    <property type="entry name" value="Anticodon_2"/>
    <property type="match status" value="1"/>
</dbReference>
<comment type="catalytic activity">
    <reaction evidence="8">
        <text>tRNA(Glu) + L-glutamate + ATP = L-glutamyl-tRNA(Glu) + AMP + diphosphate</text>
        <dbReference type="Rhea" id="RHEA:23540"/>
        <dbReference type="Rhea" id="RHEA-COMP:9663"/>
        <dbReference type="Rhea" id="RHEA-COMP:9680"/>
        <dbReference type="ChEBI" id="CHEBI:29985"/>
        <dbReference type="ChEBI" id="CHEBI:30616"/>
        <dbReference type="ChEBI" id="CHEBI:33019"/>
        <dbReference type="ChEBI" id="CHEBI:78442"/>
        <dbReference type="ChEBI" id="CHEBI:78520"/>
        <dbReference type="ChEBI" id="CHEBI:456215"/>
        <dbReference type="EC" id="6.1.1.17"/>
    </reaction>
</comment>
<dbReference type="HAMAP" id="MF_00022">
    <property type="entry name" value="Glu_tRNA_synth_type1"/>
    <property type="match status" value="1"/>
</dbReference>
<dbReference type="Gene3D" id="3.40.50.620">
    <property type="entry name" value="HUPs"/>
    <property type="match status" value="1"/>
</dbReference>
<dbReference type="CDD" id="cd00808">
    <property type="entry name" value="GluRS_core"/>
    <property type="match status" value="1"/>
</dbReference>
<feature type="domain" description="Aminoacyl-tRNA synthetase class I anticodon-binding" evidence="11">
    <location>
        <begin position="330"/>
        <end position="474"/>
    </location>
</feature>
<dbReference type="EMBL" id="CP071794">
    <property type="protein sequence ID" value="QTD56080.1"/>
    <property type="molecule type" value="Genomic_DNA"/>
</dbReference>
<feature type="short sequence motif" description="'KMSKS' region" evidence="8">
    <location>
        <begin position="248"/>
        <end position="252"/>
    </location>
</feature>
<feature type="binding site" evidence="8">
    <location>
        <position position="251"/>
    </location>
    <ligand>
        <name>ATP</name>
        <dbReference type="ChEBI" id="CHEBI:30616"/>
    </ligand>
</feature>
<dbReference type="InterPro" id="IPR033910">
    <property type="entry name" value="GluRS_core"/>
</dbReference>
<reference evidence="12 13" key="1">
    <citation type="submission" date="2021-03" db="EMBL/GenBank/DDBJ databases">
        <title>Complete genome of Parasphingorhabdus_sp.JHSY0214.</title>
        <authorList>
            <person name="Yoo J.H."/>
            <person name="Bae J.W."/>
        </authorList>
    </citation>
    <scope>NUCLEOTIDE SEQUENCE [LARGE SCALE GENOMIC DNA]</scope>
    <source>
        <strain evidence="12 13">JHSY0214</strain>
    </source>
</reference>
<feature type="region of interest" description="Disordered" evidence="9">
    <location>
        <begin position="121"/>
        <end position="144"/>
    </location>
</feature>
<evidence type="ECO:0000313" key="13">
    <source>
        <dbReference type="Proteomes" id="UP000663923"/>
    </source>
</evidence>
<comment type="similarity">
    <text evidence="1 8">Belongs to the class-I aminoacyl-tRNA synthetase family. Glutamate--tRNA ligase type 1 subfamily.</text>
</comment>
<evidence type="ECO:0000256" key="7">
    <source>
        <dbReference type="ARBA" id="ARBA00023146"/>
    </source>
</evidence>
<dbReference type="SUPFAM" id="SSF52374">
    <property type="entry name" value="Nucleotidylyl transferase"/>
    <property type="match status" value="1"/>
</dbReference>
<comment type="caution">
    <text evidence="8">Lacks conserved residue(s) required for the propagation of feature annotation.</text>
</comment>
<keyword evidence="5 8" id="KW-0067">ATP-binding</keyword>
<dbReference type="GO" id="GO:0004818">
    <property type="term" value="F:glutamate-tRNA ligase activity"/>
    <property type="evidence" value="ECO:0007669"/>
    <property type="project" value="UniProtKB-EC"/>
</dbReference>
<evidence type="ECO:0000256" key="2">
    <source>
        <dbReference type="ARBA" id="ARBA00022490"/>
    </source>
</evidence>
<evidence type="ECO:0000256" key="8">
    <source>
        <dbReference type="HAMAP-Rule" id="MF_00022"/>
    </source>
</evidence>
<protein>
    <recommendedName>
        <fullName evidence="8">Glutamate--tRNA ligase</fullName>
        <ecNumber evidence="8">6.1.1.17</ecNumber>
    </recommendedName>
    <alternativeName>
        <fullName evidence="8">Glutamyl-tRNA synthetase</fullName>
        <shortName evidence="8">GluRS</shortName>
    </alternativeName>
</protein>
<proteinExistence type="inferred from homology"/>
<keyword evidence="2 8" id="KW-0963">Cytoplasm</keyword>
<dbReference type="EC" id="6.1.1.17" evidence="8"/>
<dbReference type="InterPro" id="IPR004527">
    <property type="entry name" value="Glu-tRNA-ligase_bac/mito"/>
</dbReference>
<dbReference type="PANTHER" id="PTHR43311:SF2">
    <property type="entry name" value="GLUTAMATE--TRNA LIGASE, MITOCHONDRIAL-RELATED"/>
    <property type="match status" value="1"/>
</dbReference>
<evidence type="ECO:0000256" key="1">
    <source>
        <dbReference type="ARBA" id="ARBA00007894"/>
    </source>
</evidence>
<evidence type="ECO:0000259" key="10">
    <source>
        <dbReference type="Pfam" id="PF00749"/>
    </source>
</evidence>
<keyword evidence="4 8" id="KW-0547">Nucleotide-binding</keyword>
<dbReference type="PRINTS" id="PR00987">
    <property type="entry name" value="TRNASYNTHGLU"/>
</dbReference>
<gene>
    <name evidence="8" type="primary">gltX</name>
    <name evidence="12" type="ORF">J4G78_00245</name>
</gene>
<comment type="subunit">
    <text evidence="8">Monomer.</text>
</comment>
<dbReference type="Gene3D" id="1.10.10.350">
    <property type="match status" value="1"/>
</dbReference>
<keyword evidence="13" id="KW-1185">Reference proteome</keyword>
<keyword evidence="7 8" id="KW-0030">Aminoacyl-tRNA synthetase</keyword>
<dbReference type="SUPFAM" id="SSF48163">
    <property type="entry name" value="An anticodon-binding domain of class I aminoacyl-tRNA synthetases"/>
    <property type="match status" value="1"/>
</dbReference>
<feature type="short sequence motif" description="'HIGH' region" evidence="8">
    <location>
        <begin position="19"/>
        <end position="29"/>
    </location>
</feature>
<evidence type="ECO:0000256" key="3">
    <source>
        <dbReference type="ARBA" id="ARBA00022598"/>
    </source>
</evidence>
<evidence type="ECO:0000256" key="6">
    <source>
        <dbReference type="ARBA" id="ARBA00022917"/>
    </source>
</evidence>
<evidence type="ECO:0000256" key="4">
    <source>
        <dbReference type="ARBA" id="ARBA00022741"/>
    </source>
</evidence>
<dbReference type="InterPro" id="IPR001412">
    <property type="entry name" value="aa-tRNA-synth_I_CS"/>
</dbReference>
<accession>A0ABX7T3D7</accession>
<evidence type="ECO:0000259" key="11">
    <source>
        <dbReference type="Pfam" id="PF19269"/>
    </source>
</evidence>
<keyword evidence="6 8" id="KW-0648">Protein biosynthesis</keyword>
<dbReference type="NCBIfam" id="TIGR00464">
    <property type="entry name" value="gltX_bact"/>
    <property type="match status" value="1"/>
</dbReference>